<evidence type="ECO:0000313" key="9">
    <source>
        <dbReference type="EMBL" id="KAF2792198.1"/>
    </source>
</evidence>
<dbReference type="OrthoDB" id="5022096at2759"/>
<evidence type="ECO:0000259" key="8">
    <source>
        <dbReference type="Pfam" id="PF20684"/>
    </source>
</evidence>
<evidence type="ECO:0000313" key="10">
    <source>
        <dbReference type="Proteomes" id="UP000799757"/>
    </source>
</evidence>
<evidence type="ECO:0000256" key="6">
    <source>
        <dbReference type="SAM" id="MobiDB-lite"/>
    </source>
</evidence>
<dbReference type="Pfam" id="PF20684">
    <property type="entry name" value="Fung_rhodopsin"/>
    <property type="match status" value="1"/>
</dbReference>
<protein>
    <recommendedName>
        <fullName evidence="8">Rhodopsin domain-containing protein</fullName>
    </recommendedName>
</protein>
<keyword evidence="4 7" id="KW-0472">Membrane</keyword>
<evidence type="ECO:0000256" key="2">
    <source>
        <dbReference type="ARBA" id="ARBA00022692"/>
    </source>
</evidence>
<evidence type="ECO:0000256" key="4">
    <source>
        <dbReference type="ARBA" id="ARBA00023136"/>
    </source>
</evidence>
<feature type="compositionally biased region" description="Low complexity" evidence="6">
    <location>
        <begin position="392"/>
        <end position="404"/>
    </location>
</feature>
<feature type="region of interest" description="Disordered" evidence="6">
    <location>
        <begin position="367"/>
        <end position="412"/>
    </location>
</feature>
<sequence>MATMPPTTLTMSMIPAIPSDKAMGWAHAFAGVVITLNVIATLIFIGRMWTRSYPLYRMQIDDWIIAVAWVLVEVDCVILLLTVPMAFGRERSSFTLQDSSNSARYAVIGQPLWAWAMASIKTSVALMLLRLEQEVPWRRFLWGMIAIQGTLGLYNMLAQLMQCIPLYAVWDLLQTTEAKCWSNDAIRVNIICTSAVNIMTDFIFALLPISFLRKVQRPLRERIIIGVLMALGIFTGVASIMKMVSSITFGRTGDKNADGIQIGMWSCVEELVGFIAACVPCLRSPFQRVLEYFGLVSNNKSQYGRGYGQVYDASGKLRTRSKKSGSGGVGMAIKMKSVRSHEAQSEENILATGDDAKSGEIWCTTEVRMEEERERQVSRIGPKIGKPEPSWSDDSASRSQNRSQNRSKDYPS</sequence>
<feature type="domain" description="Rhodopsin" evidence="8">
    <location>
        <begin position="47"/>
        <end position="288"/>
    </location>
</feature>
<dbReference type="GO" id="GO:0016020">
    <property type="term" value="C:membrane"/>
    <property type="evidence" value="ECO:0007669"/>
    <property type="project" value="UniProtKB-SubCell"/>
</dbReference>
<dbReference type="Proteomes" id="UP000799757">
    <property type="component" value="Unassembled WGS sequence"/>
</dbReference>
<dbReference type="EMBL" id="MU001981">
    <property type="protein sequence ID" value="KAF2792198.1"/>
    <property type="molecule type" value="Genomic_DNA"/>
</dbReference>
<evidence type="ECO:0000256" key="5">
    <source>
        <dbReference type="ARBA" id="ARBA00038359"/>
    </source>
</evidence>
<dbReference type="PANTHER" id="PTHR33048">
    <property type="entry name" value="PTH11-LIKE INTEGRAL MEMBRANE PROTEIN (AFU_ORTHOLOGUE AFUA_5G11245)"/>
    <property type="match status" value="1"/>
</dbReference>
<organism evidence="9 10">
    <name type="scientific">Melanomma pulvis-pyrius CBS 109.77</name>
    <dbReference type="NCBI Taxonomy" id="1314802"/>
    <lineage>
        <taxon>Eukaryota</taxon>
        <taxon>Fungi</taxon>
        <taxon>Dikarya</taxon>
        <taxon>Ascomycota</taxon>
        <taxon>Pezizomycotina</taxon>
        <taxon>Dothideomycetes</taxon>
        <taxon>Pleosporomycetidae</taxon>
        <taxon>Pleosporales</taxon>
        <taxon>Melanommataceae</taxon>
        <taxon>Melanomma</taxon>
    </lineage>
</organism>
<dbReference type="InterPro" id="IPR052337">
    <property type="entry name" value="SAT4-like"/>
</dbReference>
<feature type="compositionally biased region" description="Basic and acidic residues" evidence="6">
    <location>
        <begin position="367"/>
        <end position="377"/>
    </location>
</feature>
<dbReference type="AlphaFoldDB" id="A0A6A6X7D6"/>
<evidence type="ECO:0000256" key="3">
    <source>
        <dbReference type="ARBA" id="ARBA00022989"/>
    </source>
</evidence>
<dbReference type="InterPro" id="IPR049326">
    <property type="entry name" value="Rhodopsin_dom_fungi"/>
</dbReference>
<reference evidence="9" key="1">
    <citation type="journal article" date="2020" name="Stud. Mycol.">
        <title>101 Dothideomycetes genomes: a test case for predicting lifestyles and emergence of pathogens.</title>
        <authorList>
            <person name="Haridas S."/>
            <person name="Albert R."/>
            <person name="Binder M."/>
            <person name="Bloem J."/>
            <person name="Labutti K."/>
            <person name="Salamov A."/>
            <person name="Andreopoulos B."/>
            <person name="Baker S."/>
            <person name="Barry K."/>
            <person name="Bills G."/>
            <person name="Bluhm B."/>
            <person name="Cannon C."/>
            <person name="Castanera R."/>
            <person name="Culley D."/>
            <person name="Daum C."/>
            <person name="Ezra D."/>
            <person name="Gonzalez J."/>
            <person name="Henrissat B."/>
            <person name="Kuo A."/>
            <person name="Liang C."/>
            <person name="Lipzen A."/>
            <person name="Lutzoni F."/>
            <person name="Magnuson J."/>
            <person name="Mondo S."/>
            <person name="Nolan M."/>
            <person name="Ohm R."/>
            <person name="Pangilinan J."/>
            <person name="Park H.-J."/>
            <person name="Ramirez L."/>
            <person name="Alfaro M."/>
            <person name="Sun H."/>
            <person name="Tritt A."/>
            <person name="Yoshinaga Y."/>
            <person name="Zwiers L.-H."/>
            <person name="Turgeon B."/>
            <person name="Goodwin S."/>
            <person name="Spatafora J."/>
            <person name="Crous P."/>
            <person name="Grigoriev I."/>
        </authorList>
    </citation>
    <scope>NUCLEOTIDE SEQUENCE</scope>
    <source>
        <strain evidence="9">CBS 109.77</strain>
    </source>
</reference>
<evidence type="ECO:0000256" key="1">
    <source>
        <dbReference type="ARBA" id="ARBA00004141"/>
    </source>
</evidence>
<keyword evidence="2 7" id="KW-0812">Transmembrane</keyword>
<name>A0A6A6X7D6_9PLEO</name>
<proteinExistence type="inferred from homology"/>
<feature type="transmembrane region" description="Helical" evidence="7">
    <location>
        <begin position="141"/>
        <end position="168"/>
    </location>
</feature>
<comment type="similarity">
    <text evidence="5">Belongs to the SAT4 family.</text>
</comment>
<feature type="transmembrane region" description="Helical" evidence="7">
    <location>
        <begin position="107"/>
        <end position="129"/>
    </location>
</feature>
<keyword evidence="3 7" id="KW-1133">Transmembrane helix</keyword>
<feature type="transmembrane region" description="Helical" evidence="7">
    <location>
        <begin position="223"/>
        <end position="241"/>
    </location>
</feature>
<evidence type="ECO:0000256" key="7">
    <source>
        <dbReference type="SAM" id="Phobius"/>
    </source>
</evidence>
<feature type="transmembrane region" description="Helical" evidence="7">
    <location>
        <begin position="66"/>
        <end position="87"/>
    </location>
</feature>
<gene>
    <name evidence="9" type="ORF">K505DRAFT_308089</name>
</gene>
<keyword evidence="10" id="KW-1185">Reference proteome</keyword>
<feature type="transmembrane region" description="Helical" evidence="7">
    <location>
        <begin position="25"/>
        <end position="45"/>
    </location>
</feature>
<dbReference type="PANTHER" id="PTHR33048:SF129">
    <property type="entry name" value="INTEGRAL MEMBRANE PROTEIN-RELATED"/>
    <property type="match status" value="1"/>
</dbReference>
<feature type="transmembrane region" description="Helical" evidence="7">
    <location>
        <begin position="188"/>
        <end position="211"/>
    </location>
</feature>
<accession>A0A6A6X7D6</accession>
<comment type="subcellular location">
    <subcellularLocation>
        <location evidence="1">Membrane</location>
        <topology evidence="1">Multi-pass membrane protein</topology>
    </subcellularLocation>
</comment>